<dbReference type="AlphaFoldDB" id="A0A2H0LQA1"/>
<proteinExistence type="predicted"/>
<keyword evidence="1" id="KW-0472">Membrane</keyword>
<comment type="caution">
    <text evidence="2">The sequence shown here is derived from an EMBL/GenBank/DDBJ whole genome shotgun (WGS) entry which is preliminary data.</text>
</comment>
<protein>
    <submittedName>
        <fullName evidence="2">Uncharacterized protein</fullName>
    </submittedName>
</protein>
<name>A0A2H0LQA1_9BACT</name>
<keyword evidence="1" id="KW-1133">Transmembrane helix</keyword>
<dbReference type="Proteomes" id="UP000230859">
    <property type="component" value="Unassembled WGS sequence"/>
</dbReference>
<keyword evidence="1" id="KW-0812">Transmembrane</keyword>
<sequence>MVVAKESVSVVKRLAIFFTKPIVKEILISIFVAAFISSAISYIFNKRIDRDSASRDFIFNFSRIFFDNPKYRDVSIAIEEAYLTKAGQILEDNGGRFSDYEIDDYLGLLYDIYAYGEESLAKDKVIANQFQYYVCITYLNKEIRNYRNRLIKEGFSEELAHGFLDDLAARFGIDNSSDCKRL</sequence>
<organism evidence="2 3">
    <name type="scientific">Candidatus Abzuiibacterium crystallinum</name>
    <dbReference type="NCBI Taxonomy" id="1974748"/>
    <lineage>
        <taxon>Bacteria</taxon>
        <taxon>Pseudomonadati</taxon>
        <taxon>Candidatus Omnitrophota</taxon>
        <taxon>Candidatus Abzuiibacterium</taxon>
    </lineage>
</organism>
<gene>
    <name evidence="2" type="ORF">COV74_04050</name>
</gene>
<reference evidence="2 3" key="1">
    <citation type="submission" date="2017-09" db="EMBL/GenBank/DDBJ databases">
        <title>Depth-based differentiation of microbial function through sediment-hosted aquifers and enrichment of novel symbionts in the deep terrestrial subsurface.</title>
        <authorList>
            <person name="Probst A.J."/>
            <person name="Ladd B."/>
            <person name="Jarett J.K."/>
            <person name="Geller-Mcgrath D.E."/>
            <person name="Sieber C.M."/>
            <person name="Emerson J.B."/>
            <person name="Anantharaman K."/>
            <person name="Thomas B.C."/>
            <person name="Malmstrom R."/>
            <person name="Stieglmeier M."/>
            <person name="Klingl A."/>
            <person name="Woyke T."/>
            <person name="Ryan C.M."/>
            <person name="Banfield J.F."/>
        </authorList>
    </citation>
    <scope>NUCLEOTIDE SEQUENCE [LARGE SCALE GENOMIC DNA]</scope>
    <source>
        <strain evidence="2">CG11_big_fil_rev_8_21_14_0_20_45_26</strain>
    </source>
</reference>
<evidence type="ECO:0000256" key="1">
    <source>
        <dbReference type="SAM" id="Phobius"/>
    </source>
</evidence>
<accession>A0A2H0LQA1</accession>
<evidence type="ECO:0000313" key="3">
    <source>
        <dbReference type="Proteomes" id="UP000230859"/>
    </source>
</evidence>
<feature type="transmembrane region" description="Helical" evidence="1">
    <location>
        <begin position="26"/>
        <end position="45"/>
    </location>
</feature>
<dbReference type="EMBL" id="PCVY01000040">
    <property type="protein sequence ID" value="PIQ86557.1"/>
    <property type="molecule type" value="Genomic_DNA"/>
</dbReference>
<evidence type="ECO:0000313" key="2">
    <source>
        <dbReference type="EMBL" id="PIQ86557.1"/>
    </source>
</evidence>